<keyword evidence="5" id="KW-0539">Nucleus</keyword>
<dbReference type="Gene3D" id="3.30.730.10">
    <property type="entry name" value="AP2/ERF domain"/>
    <property type="match status" value="4"/>
</dbReference>
<dbReference type="SMART" id="SM00380">
    <property type="entry name" value="AP2"/>
    <property type="match status" value="4"/>
</dbReference>
<dbReference type="GO" id="GO:0003700">
    <property type="term" value="F:DNA-binding transcription factor activity"/>
    <property type="evidence" value="ECO:0007669"/>
    <property type="project" value="InterPro"/>
</dbReference>
<evidence type="ECO:0000256" key="3">
    <source>
        <dbReference type="ARBA" id="ARBA00023125"/>
    </source>
</evidence>
<evidence type="ECO:0000256" key="1">
    <source>
        <dbReference type="ARBA" id="ARBA00004123"/>
    </source>
</evidence>
<feature type="compositionally biased region" description="Polar residues" evidence="6">
    <location>
        <begin position="448"/>
        <end position="466"/>
    </location>
</feature>
<name>A0AA88AXG8_FICCA</name>
<dbReference type="PROSITE" id="PS51032">
    <property type="entry name" value="AP2_ERF"/>
    <property type="match status" value="4"/>
</dbReference>
<dbReference type="GO" id="GO:0003677">
    <property type="term" value="F:DNA binding"/>
    <property type="evidence" value="ECO:0007669"/>
    <property type="project" value="UniProtKB-KW"/>
</dbReference>
<organism evidence="8 9">
    <name type="scientific">Ficus carica</name>
    <name type="common">Common fig</name>
    <dbReference type="NCBI Taxonomy" id="3494"/>
    <lineage>
        <taxon>Eukaryota</taxon>
        <taxon>Viridiplantae</taxon>
        <taxon>Streptophyta</taxon>
        <taxon>Embryophyta</taxon>
        <taxon>Tracheophyta</taxon>
        <taxon>Spermatophyta</taxon>
        <taxon>Magnoliopsida</taxon>
        <taxon>eudicotyledons</taxon>
        <taxon>Gunneridae</taxon>
        <taxon>Pentapetalae</taxon>
        <taxon>rosids</taxon>
        <taxon>fabids</taxon>
        <taxon>Rosales</taxon>
        <taxon>Moraceae</taxon>
        <taxon>Ficeae</taxon>
        <taxon>Ficus</taxon>
    </lineage>
</organism>
<evidence type="ECO:0000313" key="8">
    <source>
        <dbReference type="EMBL" id="GMN54811.1"/>
    </source>
</evidence>
<evidence type="ECO:0000259" key="7">
    <source>
        <dbReference type="PROSITE" id="PS51032"/>
    </source>
</evidence>
<dbReference type="SUPFAM" id="SSF54171">
    <property type="entry name" value="DNA-binding domain"/>
    <property type="match status" value="4"/>
</dbReference>
<evidence type="ECO:0000256" key="4">
    <source>
        <dbReference type="ARBA" id="ARBA00023163"/>
    </source>
</evidence>
<keyword evidence="2" id="KW-0805">Transcription regulation</keyword>
<evidence type="ECO:0000313" key="9">
    <source>
        <dbReference type="Proteomes" id="UP001187192"/>
    </source>
</evidence>
<dbReference type="PANTHER" id="PTHR32467">
    <property type="entry name" value="AP2-LIKE ETHYLENE-RESPONSIVE TRANSCRIPTION FACTOR"/>
    <property type="match status" value="1"/>
</dbReference>
<protein>
    <recommendedName>
        <fullName evidence="7">AP2/ERF domain-containing protein</fullName>
    </recommendedName>
</protein>
<dbReference type="AlphaFoldDB" id="A0AA88AXG8"/>
<dbReference type="PANTHER" id="PTHR32467:SF218">
    <property type="entry name" value="AP2-LIKE ETHYLENE-RESPONSIVE TRANSCRIPTION FACTOR PLT2"/>
    <property type="match status" value="1"/>
</dbReference>
<reference evidence="8" key="1">
    <citation type="submission" date="2023-07" db="EMBL/GenBank/DDBJ databases">
        <title>draft genome sequence of fig (Ficus carica).</title>
        <authorList>
            <person name="Takahashi T."/>
            <person name="Nishimura K."/>
        </authorList>
    </citation>
    <scope>NUCLEOTIDE SEQUENCE</scope>
</reference>
<feature type="compositionally biased region" description="Basic residues" evidence="6">
    <location>
        <begin position="157"/>
        <end position="169"/>
    </location>
</feature>
<evidence type="ECO:0000256" key="6">
    <source>
        <dbReference type="SAM" id="MobiDB-lite"/>
    </source>
</evidence>
<evidence type="ECO:0000256" key="2">
    <source>
        <dbReference type="ARBA" id="ARBA00023015"/>
    </source>
</evidence>
<feature type="region of interest" description="Disordered" evidence="6">
    <location>
        <begin position="409"/>
        <end position="486"/>
    </location>
</feature>
<feature type="domain" description="AP2/ERF" evidence="7">
    <location>
        <begin position="204"/>
        <end position="276"/>
    </location>
</feature>
<feature type="region of interest" description="Disordered" evidence="6">
    <location>
        <begin position="143"/>
        <end position="198"/>
    </location>
</feature>
<dbReference type="GO" id="GO:0005634">
    <property type="term" value="C:nucleus"/>
    <property type="evidence" value="ECO:0007669"/>
    <property type="project" value="UniProtKB-SubCell"/>
</dbReference>
<feature type="compositionally biased region" description="Basic and acidic residues" evidence="6">
    <location>
        <begin position="412"/>
        <end position="433"/>
    </location>
</feature>
<comment type="subcellular location">
    <subcellularLocation>
        <location evidence="1">Nucleus</location>
    </subcellularLocation>
</comment>
<feature type="domain" description="AP2/ERF" evidence="7">
    <location>
        <begin position="748"/>
        <end position="803"/>
    </location>
</feature>
<keyword evidence="3" id="KW-0238">DNA-binding</keyword>
<comment type="caution">
    <text evidence="8">The sequence shown here is derived from an EMBL/GenBank/DDBJ whole genome shotgun (WGS) entry which is preliminary data.</text>
</comment>
<dbReference type="InterPro" id="IPR016177">
    <property type="entry name" value="DNA-bd_dom_sf"/>
</dbReference>
<feature type="compositionally biased region" description="Basic residues" evidence="6">
    <location>
        <begin position="184"/>
        <end position="195"/>
    </location>
</feature>
<accession>A0AA88AXG8</accession>
<feature type="domain" description="AP2/ERF" evidence="7">
    <location>
        <begin position="651"/>
        <end position="712"/>
    </location>
</feature>
<dbReference type="InterPro" id="IPR036955">
    <property type="entry name" value="AP2/ERF_dom_sf"/>
</dbReference>
<keyword evidence="4" id="KW-0804">Transcription</keyword>
<feature type="domain" description="AP2/ERF" evidence="7">
    <location>
        <begin position="288"/>
        <end position="353"/>
    </location>
</feature>
<proteinExistence type="predicted"/>
<sequence>MDKEICFPSSSSPSIFSAQSITSQHRNMINSTPRLSLTSFSTNHSNKGKNPMLNVYQPQMESFGFNHNFIPNNYSPKYQIQNNAPLFEYSLLLGHQTPLGLNNSLVNDPPCDNLSNVNLPDDHRSVLLPLSLPVGNANFLIGGNENNNTAHDDGNTKKKQKKSTTKKSTCKSGTGGINIEKPAGRRRTGYKRKSKNTFNEKSSMYRGVSRVYTVLSWQGIRTSELSVGEILKVASRANLSTHTWAGGGFKREEDAARAYDLAALKFWGRSAPLNFPINDYEKELAAMQYVSREEFLLRIRRNSDGKKWQARLGKGRGTKGLYLGTFKTEAEAARAYDVGVLKMKGLHALTNFDLNHYNIRHILESSRLPIGKGASKRLRKNSVEEVLKLSKKNIDKNFPVLEHQVLDTATSSRHDHDHDHRDDQTDTSSDHQDNVQSNALAPIPPADLSQNPNSNLGDYSSTSGTSAARLESDPAGDGKSVVDGTTNSELDEDFQFFTGDQFFLRQNPSFLNLFAAVSGSSCDSNGVQLEDLTMTEAAGGGGGAASTDISWSELQQIETQEFPDFHDFFSHENDADFENPSLLDGFNESAEGNLSLKSLARVLANQKWTTSVQAAEAVGSLDNQLTRRFLILVEKRISEFLKNRFLGLNPRYTAACKSRVKDKETYIAHVYDNGHLPKTGRTSRFDKEENAAKAHDLVSLKFWGDAAQTNFPVSHYEKEMESMQNLTDHDVVVAVRRSSSSFSRGKSKYRGVVRHANSGKWQARKGPGKDSFLGTFDSEEEAAIAFDIASIKLKGSMAITNFDINSYNVKAILQAETLQKDNEAEKMVDLTENFAASNIQEKPGGSGIGNRRKKRSLVFQNFLGKQAETDFTGKTGALSETPVTAPAGSESQHGALIPFLSEIASMESPTGSDGSLAMGFQHSNSSVFRSYKHSEPLEPAILQEADTPLPECELWSSNVYPPYMSELFQEQELKGIGSGFGFQHASSSCFKPFRNRDGK</sequence>
<gene>
    <name evidence="8" type="ORF">TIFTF001_023926</name>
</gene>
<evidence type="ECO:0000256" key="5">
    <source>
        <dbReference type="ARBA" id="ARBA00023242"/>
    </source>
</evidence>
<dbReference type="CDD" id="cd00018">
    <property type="entry name" value="AP2"/>
    <property type="match status" value="2"/>
</dbReference>
<dbReference type="InterPro" id="IPR001471">
    <property type="entry name" value="AP2/ERF_dom"/>
</dbReference>
<dbReference type="EMBL" id="BTGU01000053">
    <property type="protein sequence ID" value="GMN54811.1"/>
    <property type="molecule type" value="Genomic_DNA"/>
</dbReference>
<dbReference type="Proteomes" id="UP001187192">
    <property type="component" value="Unassembled WGS sequence"/>
</dbReference>
<keyword evidence="9" id="KW-1185">Reference proteome</keyword>